<dbReference type="GO" id="GO:0072559">
    <property type="term" value="C:NLRP3 inflammasome complex"/>
    <property type="evidence" value="ECO:0007669"/>
    <property type="project" value="TreeGrafter"/>
</dbReference>
<dbReference type="GO" id="GO:0089720">
    <property type="term" value="F:caspase binding"/>
    <property type="evidence" value="ECO:0007669"/>
    <property type="project" value="TreeGrafter"/>
</dbReference>
<dbReference type="Proteomes" id="UP000008225">
    <property type="component" value="Chromosome 11"/>
</dbReference>
<keyword evidence="4" id="KW-1185">Reference proteome</keyword>
<dbReference type="InterPro" id="IPR029030">
    <property type="entry name" value="Caspase-like_dom_sf"/>
</dbReference>
<dbReference type="PANTHER" id="PTHR47901">
    <property type="entry name" value="CASPASE RECRUITMENT DOMAIN-CONTAINING PROTEIN 18"/>
    <property type="match status" value="1"/>
</dbReference>
<dbReference type="Pfam" id="PF00656">
    <property type="entry name" value="Peptidase_C14"/>
    <property type="match status" value="1"/>
</dbReference>
<feature type="domain" description="Caspase family p10" evidence="2">
    <location>
        <begin position="123"/>
        <end position="208"/>
    </location>
</feature>
<dbReference type="PROSITE" id="PS50207">
    <property type="entry name" value="CASPASE_P10"/>
    <property type="match status" value="1"/>
</dbReference>
<comment type="similarity">
    <text evidence="1">Belongs to the peptidase C14A family.</text>
</comment>
<dbReference type="Ensembl" id="ENSCJAT00000136823.1">
    <property type="protein sequence ID" value="ENSCJAP00000089430.1"/>
    <property type="gene ID" value="ENSCJAG00000069635.1"/>
</dbReference>
<name>A0A8I3WYI0_CALJA</name>
<dbReference type="GO" id="GO:0006508">
    <property type="term" value="P:proteolysis"/>
    <property type="evidence" value="ECO:0007669"/>
    <property type="project" value="InterPro"/>
</dbReference>
<sequence length="210" mass="23985">MKRQRLLDMADSSKKENFNHVEALFKCMLQNRLNNLVNKRVLKLKEKEKKKDYNTKIEGKALVLTGYLLKNYVAGQTPIQTLPDMDKKSTNIKANCGDLWVSGSPASLAVTSSPSPENLKADSVCKIHMEKDLIAFCSSTPNNASWRDSIRGPIFTMELITCFQKYSWCCHLVEVFQKVQKSFEIPRVKAQMLTIEQLSMTRAFYLFPGH</sequence>
<evidence type="ECO:0000313" key="3">
    <source>
        <dbReference type="Ensembl" id="ENSCJAP00000089430.1"/>
    </source>
</evidence>
<dbReference type="GO" id="GO:0072557">
    <property type="term" value="C:IPAF inflammasome complex"/>
    <property type="evidence" value="ECO:0007669"/>
    <property type="project" value="TreeGrafter"/>
</dbReference>
<organism evidence="3 4">
    <name type="scientific">Callithrix jacchus</name>
    <name type="common">White-tufted-ear marmoset</name>
    <name type="synonym">Simia Jacchus</name>
    <dbReference type="NCBI Taxonomy" id="9483"/>
    <lineage>
        <taxon>Eukaryota</taxon>
        <taxon>Metazoa</taxon>
        <taxon>Chordata</taxon>
        <taxon>Craniata</taxon>
        <taxon>Vertebrata</taxon>
        <taxon>Euteleostomi</taxon>
        <taxon>Mammalia</taxon>
        <taxon>Eutheria</taxon>
        <taxon>Euarchontoglires</taxon>
        <taxon>Primates</taxon>
        <taxon>Haplorrhini</taxon>
        <taxon>Platyrrhini</taxon>
        <taxon>Cebidae</taxon>
        <taxon>Callitrichinae</taxon>
        <taxon>Callithrix</taxon>
        <taxon>Callithrix</taxon>
    </lineage>
</organism>
<dbReference type="GO" id="GO:0050727">
    <property type="term" value="P:regulation of inflammatory response"/>
    <property type="evidence" value="ECO:0007669"/>
    <property type="project" value="TreeGrafter"/>
</dbReference>
<dbReference type="Gene3D" id="3.40.50.1460">
    <property type="match status" value="1"/>
</dbReference>
<dbReference type="SMART" id="SM00115">
    <property type="entry name" value="CASc"/>
    <property type="match status" value="1"/>
</dbReference>
<dbReference type="GO" id="GO:0097169">
    <property type="term" value="C:AIM2 inflammasome complex"/>
    <property type="evidence" value="ECO:0007669"/>
    <property type="project" value="TreeGrafter"/>
</dbReference>
<accession>A0A8I3WYI0</accession>
<protein>
    <recommendedName>
        <fullName evidence="2">Caspase family p10 domain-containing protein</fullName>
    </recommendedName>
</protein>
<dbReference type="InterPro" id="IPR002138">
    <property type="entry name" value="Pept_C14_p10"/>
</dbReference>
<reference evidence="3" key="2">
    <citation type="submission" date="2025-08" db="UniProtKB">
        <authorList>
            <consortium name="Ensembl"/>
        </authorList>
    </citation>
    <scope>IDENTIFICATION</scope>
</reference>
<evidence type="ECO:0000259" key="2">
    <source>
        <dbReference type="PROSITE" id="PS50207"/>
    </source>
</evidence>
<dbReference type="InterPro" id="IPR002398">
    <property type="entry name" value="Pept_C14"/>
</dbReference>
<dbReference type="PANTHER" id="PTHR47901:SF3">
    <property type="entry name" value="CASPASE-1"/>
    <property type="match status" value="1"/>
</dbReference>
<proteinExistence type="inferred from homology"/>
<dbReference type="GO" id="GO:0004197">
    <property type="term" value="F:cysteine-type endopeptidase activity"/>
    <property type="evidence" value="ECO:0007669"/>
    <property type="project" value="InterPro"/>
</dbReference>
<dbReference type="InterPro" id="IPR011600">
    <property type="entry name" value="Pept_C14_caspase"/>
</dbReference>
<evidence type="ECO:0000256" key="1">
    <source>
        <dbReference type="ARBA" id="ARBA00010134"/>
    </source>
</evidence>
<dbReference type="AlphaFoldDB" id="A0A8I3WYI0"/>
<reference evidence="3 4" key="1">
    <citation type="submission" date="2009-03" db="EMBL/GenBank/DDBJ databases">
        <authorList>
            <person name="Warren W."/>
            <person name="Ye L."/>
            <person name="Minx P."/>
            <person name="Worley K."/>
            <person name="Gibbs R."/>
            <person name="Wilson R.K."/>
        </authorList>
    </citation>
    <scope>NUCLEOTIDE SEQUENCE [LARGE SCALE GENOMIC DNA]</scope>
</reference>
<evidence type="ECO:0000313" key="4">
    <source>
        <dbReference type="Proteomes" id="UP000008225"/>
    </source>
</evidence>
<dbReference type="SUPFAM" id="SSF52129">
    <property type="entry name" value="Caspase-like"/>
    <property type="match status" value="1"/>
</dbReference>
<dbReference type="InterPro" id="IPR015917">
    <property type="entry name" value="Pept_C14A"/>
</dbReference>
<dbReference type="GeneTree" id="ENSGT00940000161497"/>
<reference evidence="3" key="3">
    <citation type="submission" date="2025-09" db="UniProtKB">
        <authorList>
            <consortium name="Ensembl"/>
        </authorList>
    </citation>
    <scope>IDENTIFICATION</scope>
</reference>